<dbReference type="InterPro" id="IPR023365">
    <property type="entry name" value="Sortase_dom-sf"/>
</dbReference>
<evidence type="ECO:0000313" key="5">
    <source>
        <dbReference type="Proteomes" id="UP000025229"/>
    </source>
</evidence>
<evidence type="ECO:0000313" key="4">
    <source>
        <dbReference type="EMBL" id="AHY47600.1"/>
    </source>
</evidence>
<name>A0A023X6I5_RUBRA</name>
<dbReference type="AlphaFoldDB" id="A0A023X6I5"/>
<accession>A0A023X6I5</accession>
<dbReference type="Pfam" id="PF04203">
    <property type="entry name" value="Sortase"/>
    <property type="match status" value="1"/>
</dbReference>
<keyword evidence="5" id="KW-1185">Reference proteome</keyword>
<evidence type="ECO:0000256" key="3">
    <source>
        <dbReference type="SAM" id="MobiDB-lite"/>
    </source>
</evidence>
<evidence type="ECO:0000256" key="2">
    <source>
        <dbReference type="PIRSR" id="PIRSR605754-1"/>
    </source>
</evidence>
<dbReference type="NCBIfam" id="TIGR01076">
    <property type="entry name" value="sortase_fam"/>
    <property type="match status" value="1"/>
</dbReference>
<feature type="compositionally biased region" description="Low complexity" evidence="3">
    <location>
        <begin position="31"/>
        <end position="70"/>
    </location>
</feature>
<gene>
    <name evidence="4" type="ORF">RradSPS_2317</name>
</gene>
<reference evidence="4 5" key="1">
    <citation type="submission" date="2014-03" db="EMBL/GenBank/DDBJ databases">
        <title>Complete genome sequence of the Radio-Resistant Rubrobacter radiotolerans RSPS-4.</title>
        <authorList>
            <person name="Egas C.C."/>
            <person name="Barroso C.C."/>
            <person name="Froufe H.J.C."/>
            <person name="Pacheco J.J."/>
            <person name="Albuquerque L.L."/>
            <person name="da Costa M.M.S."/>
        </authorList>
    </citation>
    <scope>NUCLEOTIDE SEQUENCE [LARGE SCALE GENOMIC DNA]</scope>
    <source>
        <strain evidence="4 5">RSPS-4</strain>
    </source>
</reference>
<feature type="compositionally biased region" description="Gly residues" evidence="3">
    <location>
        <begin position="19"/>
        <end position="30"/>
    </location>
</feature>
<dbReference type="eggNOG" id="COG3764">
    <property type="taxonomic scope" value="Bacteria"/>
</dbReference>
<dbReference type="EMBL" id="CP007514">
    <property type="protein sequence ID" value="AHY47600.1"/>
    <property type="molecule type" value="Genomic_DNA"/>
</dbReference>
<feature type="active site" description="Proton donor/acceptor" evidence="2">
    <location>
        <position position="127"/>
    </location>
</feature>
<feature type="region of interest" description="Disordered" evidence="3">
    <location>
        <begin position="19"/>
        <end position="80"/>
    </location>
</feature>
<dbReference type="KEGG" id="rrd:RradSPS_2317"/>
<dbReference type="GO" id="GO:0016787">
    <property type="term" value="F:hydrolase activity"/>
    <property type="evidence" value="ECO:0007669"/>
    <property type="project" value="UniProtKB-KW"/>
</dbReference>
<dbReference type="HOGENOM" id="CLU_108927_0_0_11"/>
<dbReference type="SUPFAM" id="SSF63817">
    <property type="entry name" value="Sortase"/>
    <property type="match status" value="1"/>
</dbReference>
<dbReference type="InterPro" id="IPR042003">
    <property type="entry name" value="Sortase_E"/>
</dbReference>
<evidence type="ECO:0000256" key="1">
    <source>
        <dbReference type="ARBA" id="ARBA00022801"/>
    </source>
</evidence>
<feature type="active site" description="Acyl-thioester intermediate" evidence="2">
    <location>
        <position position="194"/>
    </location>
</feature>
<dbReference type="CDD" id="cd05830">
    <property type="entry name" value="Sortase_E"/>
    <property type="match status" value="1"/>
</dbReference>
<dbReference type="Gene3D" id="2.40.260.10">
    <property type="entry name" value="Sortase"/>
    <property type="match status" value="1"/>
</dbReference>
<proteinExistence type="predicted"/>
<dbReference type="Proteomes" id="UP000025229">
    <property type="component" value="Chromosome"/>
</dbReference>
<dbReference type="InterPro" id="IPR005754">
    <property type="entry name" value="Sortase"/>
</dbReference>
<protein>
    <submittedName>
        <fullName evidence="4">Sortase</fullName>
    </submittedName>
</protein>
<keyword evidence="1" id="KW-0378">Hydrolase</keyword>
<organism evidence="4 5">
    <name type="scientific">Rubrobacter radiotolerans</name>
    <name type="common">Arthrobacter radiotolerans</name>
    <dbReference type="NCBI Taxonomy" id="42256"/>
    <lineage>
        <taxon>Bacteria</taxon>
        <taxon>Bacillati</taxon>
        <taxon>Actinomycetota</taxon>
        <taxon>Rubrobacteria</taxon>
        <taxon>Rubrobacterales</taxon>
        <taxon>Rubrobacteraceae</taxon>
        <taxon>Rubrobacter</taxon>
    </lineage>
</organism>
<dbReference type="SMR" id="A0A023X6I5"/>
<dbReference type="STRING" id="42256.RradSPS_2317"/>
<sequence length="221" mass="23534">MIAAIAMLAFVGGCGSLVQGGGQEQQGGSGQQQEQQQGQQGGEDTQQQEQQASGGETTQEQQGGEQGAQAPEDPTLSLSIPSLNKNIENIPTGRGDDEQLLTDNAAIHVFPTGFPWQEGANTYLAGHVEGYPGTPSYKAFEGLRELQNGDEIIITDANGTEYTYEVFEGRVIDPTDTSVLDPVPGRSIVTLQTCEIVEVNPDGTPNYSDTERYIVQGELVS</sequence>